<name>Q0F010_9PROT</name>
<dbReference type="AlphaFoldDB" id="Q0F010"/>
<dbReference type="InParanoid" id="Q0F010"/>
<reference evidence="2 3" key="1">
    <citation type="submission" date="2006-09" db="EMBL/GenBank/DDBJ databases">
        <authorList>
            <person name="Emerson D."/>
            <person name="Ferriera S."/>
            <person name="Johnson J."/>
            <person name="Kravitz S."/>
            <person name="Halpern A."/>
            <person name="Remington K."/>
            <person name="Beeson K."/>
            <person name="Tran B."/>
            <person name="Rogers Y.-H."/>
            <person name="Friedman R."/>
            <person name="Venter J.C."/>
        </authorList>
    </citation>
    <scope>NUCLEOTIDE SEQUENCE [LARGE SCALE GENOMIC DNA]</scope>
    <source>
        <strain evidence="2 3">PV-1</strain>
    </source>
</reference>
<evidence type="ECO:0000313" key="3">
    <source>
        <dbReference type="Proteomes" id="UP000005297"/>
    </source>
</evidence>
<dbReference type="eggNOG" id="COG2226">
    <property type="taxonomic scope" value="Bacteria"/>
</dbReference>
<sequence>MRSWGPFWLINHASADDMNPLQRRRLIERHRDSLNLHGYAPDALFWQSRGLQKVLFRVLADIGVSAGDSLLDVGCGFADLHSWLRGHDLSVDYTGIDLSPEILATGARMNPGLNLLCGELFDFAWPPRSFDWVVLSGTLNWNLHDDGGYARRVITRMFELCRQGVAFNMLDARKFSVTQLGDMQAYDPGSILEFCATLTPDCRCRSDYLPDDFTIYMRRA</sequence>
<dbReference type="STRING" id="314344.AL013_11400"/>
<evidence type="ECO:0000259" key="1">
    <source>
        <dbReference type="Pfam" id="PF13649"/>
    </source>
</evidence>
<dbReference type="Proteomes" id="UP000005297">
    <property type="component" value="Unassembled WGS sequence"/>
</dbReference>
<proteinExistence type="predicted"/>
<dbReference type="OrthoDB" id="9800454at2"/>
<dbReference type="Gene3D" id="3.40.50.150">
    <property type="entry name" value="Vaccinia Virus protein VP39"/>
    <property type="match status" value="1"/>
</dbReference>
<keyword evidence="3" id="KW-1185">Reference proteome</keyword>
<dbReference type="RefSeq" id="WP_009849375.1">
    <property type="nucleotide sequence ID" value="NZ_DS022294.1"/>
</dbReference>
<dbReference type="HOGENOM" id="CLU_099766_0_0_0"/>
<dbReference type="CDD" id="cd02440">
    <property type="entry name" value="AdoMet_MTases"/>
    <property type="match status" value="1"/>
</dbReference>
<dbReference type="SUPFAM" id="SSF53335">
    <property type="entry name" value="S-adenosyl-L-methionine-dependent methyltransferases"/>
    <property type="match status" value="1"/>
</dbReference>
<dbReference type="InterPro" id="IPR041698">
    <property type="entry name" value="Methyltransf_25"/>
</dbReference>
<feature type="domain" description="Methyltransferase" evidence="1">
    <location>
        <begin position="71"/>
        <end position="163"/>
    </location>
</feature>
<dbReference type="Pfam" id="PF13649">
    <property type="entry name" value="Methyltransf_25"/>
    <property type="match status" value="1"/>
</dbReference>
<dbReference type="EMBL" id="AATS01000005">
    <property type="protein sequence ID" value="EAU54874.1"/>
    <property type="molecule type" value="Genomic_DNA"/>
</dbReference>
<dbReference type="InterPro" id="IPR029063">
    <property type="entry name" value="SAM-dependent_MTases_sf"/>
</dbReference>
<accession>Q0F010</accession>
<organism evidence="2 3">
    <name type="scientific">Mariprofundus ferrooxydans PV-1</name>
    <dbReference type="NCBI Taxonomy" id="314345"/>
    <lineage>
        <taxon>Bacteria</taxon>
        <taxon>Pseudomonadati</taxon>
        <taxon>Pseudomonadota</taxon>
        <taxon>Candidatius Mariprofundia</taxon>
        <taxon>Mariprofundales</taxon>
        <taxon>Mariprofundaceae</taxon>
        <taxon>Mariprofundus</taxon>
    </lineage>
</organism>
<evidence type="ECO:0000313" key="2">
    <source>
        <dbReference type="EMBL" id="EAU54874.1"/>
    </source>
</evidence>
<protein>
    <recommendedName>
        <fullName evidence="1">Methyltransferase domain-containing protein</fullName>
    </recommendedName>
</protein>
<gene>
    <name evidence="2" type="ORF">SPV1_09273</name>
</gene>
<comment type="caution">
    <text evidence="2">The sequence shown here is derived from an EMBL/GenBank/DDBJ whole genome shotgun (WGS) entry which is preliminary data.</text>
</comment>